<dbReference type="RefSeq" id="WP_101754809.1">
    <property type="nucleotide sequence ID" value="NZ_CP025432.1"/>
</dbReference>
<evidence type="ECO:0000313" key="2">
    <source>
        <dbReference type="Proteomes" id="UP000234530"/>
    </source>
</evidence>
<protein>
    <submittedName>
        <fullName evidence="1">Uncharacterized protein</fullName>
    </submittedName>
</protein>
<dbReference type="AlphaFoldDB" id="A0A2H5F5N4"/>
<dbReference type="EMBL" id="CP025432">
    <property type="protein sequence ID" value="AUH66847.1"/>
    <property type="molecule type" value="Genomic_DNA"/>
</dbReference>
<proteinExistence type="predicted"/>
<name>A0A2H5F5N4_9RHOB</name>
<reference evidence="1 2" key="1">
    <citation type="journal article" date="2013" name="Antonie Van Leeuwenhoek">
        <title>Paracoccus zhejiangensis sp. nov., isolated from activated sludge in wastewater-treatment system.</title>
        <authorList>
            <person name="Wu Z.G."/>
            <person name="Zhang D.F."/>
            <person name="Liu Y.L."/>
            <person name="Wang F."/>
            <person name="Jiang X."/>
            <person name="Li C."/>
            <person name="Li S.P."/>
            <person name="Hong Q."/>
            <person name="Li W.J."/>
        </authorList>
    </citation>
    <scope>NUCLEOTIDE SEQUENCE [LARGE SCALE GENOMIC DNA]</scope>
    <source>
        <strain evidence="1 2">J6</strain>
        <plasmid evidence="2">Plasmid ppz02</plasmid>
    </source>
</reference>
<dbReference type="KEGG" id="pzh:CX676_21370"/>
<keyword evidence="1" id="KW-0614">Plasmid</keyword>
<keyword evidence="2" id="KW-1185">Reference proteome</keyword>
<organism evidence="1 2">
    <name type="scientific">Paracoccus zhejiangensis</name>
    <dbReference type="NCBI Taxonomy" id="1077935"/>
    <lineage>
        <taxon>Bacteria</taxon>
        <taxon>Pseudomonadati</taxon>
        <taxon>Pseudomonadota</taxon>
        <taxon>Alphaproteobacteria</taxon>
        <taxon>Rhodobacterales</taxon>
        <taxon>Paracoccaceae</taxon>
        <taxon>Paracoccus</taxon>
    </lineage>
</organism>
<geneLocation type="plasmid" evidence="2">
    <name>ppz02</name>
</geneLocation>
<accession>A0A2H5F5N4</accession>
<evidence type="ECO:0000313" key="1">
    <source>
        <dbReference type="EMBL" id="AUH66847.1"/>
    </source>
</evidence>
<sequence length="211" mass="23843">MTQQPYVGIYWTRPVPRAGFVRLSADVDLAAGQSLTIRYQRDLARRHVRSARGTMIREIALLELAPDRASREAVIAVERLVETSAGDAIFLTVDFSHEVNWRPHRFLWAALPTDRMLALTPDPIPIDGKPFEPRLHFRAWQTDDEAHRAGKEDHRARLLAALANRQDGSWSEKADHLNGLGHLTHGGRRWTADNLRKFVGAATEKVTSTSR</sequence>
<dbReference type="Proteomes" id="UP000234530">
    <property type="component" value="Plasmid pPZ02"/>
</dbReference>
<gene>
    <name evidence="1" type="ORF">CX676_21370</name>
</gene>
<dbReference type="OrthoDB" id="7990239at2"/>